<dbReference type="SUPFAM" id="SSF57701">
    <property type="entry name" value="Zn2/Cys6 DNA-binding domain"/>
    <property type="match status" value="1"/>
</dbReference>
<feature type="compositionally biased region" description="Basic and acidic residues" evidence="7">
    <location>
        <begin position="131"/>
        <end position="144"/>
    </location>
</feature>
<evidence type="ECO:0000256" key="2">
    <source>
        <dbReference type="ARBA" id="ARBA00022723"/>
    </source>
</evidence>
<dbReference type="InterPro" id="IPR001138">
    <property type="entry name" value="Zn2Cys6_DnaBD"/>
</dbReference>
<evidence type="ECO:0000313" key="11">
    <source>
        <dbReference type="Proteomes" id="UP000053732"/>
    </source>
</evidence>
<dbReference type="EMBL" id="HG793136">
    <property type="protein sequence ID" value="CRL19895.1"/>
    <property type="molecule type" value="Genomic_DNA"/>
</dbReference>
<dbReference type="CDD" id="cd12148">
    <property type="entry name" value="fungal_TF_MHR"/>
    <property type="match status" value="1"/>
</dbReference>
<evidence type="ECO:0000256" key="1">
    <source>
        <dbReference type="ARBA" id="ARBA00004123"/>
    </source>
</evidence>
<evidence type="ECO:0000256" key="7">
    <source>
        <dbReference type="SAM" id="MobiDB-lite"/>
    </source>
</evidence>
<name>A0A0G4P0P7_PENC3</name>
<evidence type="ECO:0000313" key="10">
    <source>
        <dbReference type="EMBL" id="CRL19895.1"/>
    </source>
</evidence>
<proteinExistence type="predicted"/>
<reference evidence="10 11" key="1">
    <citation type="journal article" date="2014" name="Nat. Commun.">
        <title>Multiple recent horizontal transfers of a large genomic region in cheese making fungi.</title>
        <authorList>
            <person name="Cheeseman K."/>
            <person name="Ropars J."/>
            <person name="Renault P."/>
            <person name="Dupont J."/>
            <person name="Gouzy J."/>
            <person name="Branca A."/>
            <person name="Abraham A.L."/>
            <person name="Ceppi M."/>
            <person name="Conseiller E."/>
            <person name="Debuchy R."/>
            <person name="Malagnac F."/>
            <person name="Goarin A."/>
            <person name="Silar P."/>
            <person name="Lacoste S."/>
            <person name="Sallet E."/>
            <person name="Bensimon A."/>
            <person name="Giraud T."/>
            <person name="Brygoo Y."/>
        </authorList>
    </citation>
    <scope>NUCLEOTIDE SEQUENCE [LARGE SCALE GENOMIC DNA]</scope>
    <source>
        <strain evidence="11">FM 013</strain>
    </source>
</reference>
<dbReference type="GO" id="GO:0008270">
    <property type="term" value="F:zinc ion binding"/>
    <property type="evidence" value="ECO:0007669"/>
    <property type="project" value="InterPro"/>
</dbReference>
<dbReference type="AlphaFoldDB" id="A0A0G4P0P7"/>
<dbReference type="CDD" id="cd00067">
    <property type="entry name" value="GAL4"/>
    <property type="match status" value="1"/>
</dbReference>
<feature type="domain" description="Zn(2)-C6 fungal-type" evidence="8">
    <location>
        <begin position="30"/>
        <end position="76"/>
    </location>
</feature>
<dbReference type="GO" id="GO:0006351">
    <property type="term" value="P:DNA-templated transcription"/>
    <property type="evidence" value="ECO:0007669"/>
    <property type="project" value="InterPro"/>
</dbReference>
<organism evidence="10 11">
    <name type="scientific">Penicillium camemberti (strain FM 013)</name>
    <dbReference type="NCBI Taxonomy" id="1429867"/>
    <lineage>
        <taxon>Eukaryota</taxon>
        <taxon>Fungi</taxon>
        <taxon>Dikarya</taxon>
        <taxon>Ascomycota</taxon>
        <taxon>Pezizomycotina</taxon>
        <taxon>Eurotiomycetes</taxon>
        <taxon>Eurotiomycetidae</taxon>
        <taxon>Eurotiales</taxon>
        <taxon>Aspergillaceae</taxon>
        <taxon>Penicillium</taxon>
    </lineage>
</organism>
<feature type="region of interest" description="Disordered" evidence="7">
    <location>
        <begin position="109"/>
        <end position="146"/>
    </location>
</feature>
<feature type="compositionally biased region" description="Polar residues" evidence="7">
    <location>
        <begin position="109"/>
        <end position="126"/>
    </location>
</feature>
<accession>A0A0G4P0P7</accession>
<protein>
    <submittedName>
        <fullName evidence="10">Fungal transcriptional regulatory protein, N-terminal</fullName>
    </submittedName>
</protein>
<dbReference type="GO" id="GO:0000981">
    <property type="term" value="F:DNA-binding transcription factor activity, RNA polymerase II-specific"/>
    <property type="evidence" value="ECO:0007669"/>
    <property type="project" value="InterPro"/>
</dbReference>
<evidence type="ECO:0000256" key="4">
    <source>
        <dbReference type="ARBA" id="ARBA00023125"/>
    </source>
</evidence>
<keyword evidence="6" id="KW-0539">Nucleus</keyword>
<dbReference type="GO" id="GO:0005634">
    <property type="term" value="C:nucleus"/>
    <property type="evidence" value="ECO:0007669"/>
    <property type="project" value="UniProtKB-SubCell"/>
</dbReference>
<dbReference type="InterPro" id="IPR007219">
    <property type="entry name" value="XnlR_reg_dom"/>
</dbReference>
<gene>
    <name evidence="10" type="ORF">PCAMFM013_S003g000687</name>
</gene>
<keyword evidence="4" id="KW-0238">DNA-binding</keyword>
<feature type="compositionally biased region" description="Polar residues" evidence="7">
    <location>
        <begin position="685"/>
        <end position="698"/>
    </location>
</feature>
<keyword evidence="5" id="KW-0804">Transcription</keyword>
<evidence type="ECO:0000256" key="6">
    <source>
        <dbReference type="ARBA" id="ARBA00023242"/>
    </source>
</evidence>
<feature type="domain" description="Xylanolytic transcriptional activator regulatory" evidence="9">
    <location>
        <begin position="358"/>
        <end position="432"/>
    </location>
</feature>
<dbReference type="InterPro" id="IPR050613">
    <property type="entry name" value="Sec_Metabolite_Reg"/>
</dbReference>
<keyword evidence="2" id="KW-0479">Metal-binding</keyword>
<sequence length="807" mass="90504">MDPTTSSINSGASVGARSIERQFHVVKKRNRVPLSCYPCRTRKKCDRNHPCRNCVRREGADVSSCIYATSTPSTQNQSPDTPRPDDMQDRIGRLENLILALMDGTGNAEVSGSTLTQTETIRSTPHSELFGQDKEPTTHAHDVDSNAESSLASSLGYLDINLDKGRSKYIGQEHWHTVLSEISEVKAYFANHKEVENSHERVSMSTPTSAREGLTFLLGVVPPATGVELRAELPPMSTVLTLCSRYFNSPDNLVVIVHPPTFHQQLQRHWQDPSKTPIMWLGLLYSILCLGMLSYHKLGDEPSQWEGQTLRMAGEYRLRTVQCLITADYTKPVENTVETMLLYVFGEYSSRFDVDLGLWLIVSLITKIALHMGYHRDAKWFTSLTPFQGEMRRRTWALLRMADVMFAHQVSLPHTIYSHHCDTQVPTNLLDEDFGPESRTLPPSRPNNELTPIAYSIAKVKLCQEMSDILETINRVGGQIQYEEILRFDTRLRGIFQNFPPHLQAVPLEGCHDSITVVMMRFSINALYLKIICLLHKRYVPRARQNPQYAYSRRSAVTASSDTLRNLITLHQKSNDTDGPRSLEWFVNSMATKEFLVCAMLVALDLHYDRMAEVSNDEKVRETALFWTSEQRIEMLSNLEMTKDLWKGLADGSIEALQASKVLEIMLEKIKNPTSTPETAEETGSAGNSHLSGVNTSPTEPPVHATAMMPSPLPTGMMASAEANHGTQASGALDSMYLSGNLPGSNMIPNLTEAHEDLNMMGSSLQMFPNIMADTDDFADNFDWNTFENYAHADWGGSNTFQIFPGS</sequence>
<evidence type="ECO:0000259" key="8">
    <source>
        <dbReference type="SMART" id="SM00066"/>
    </source>
</evidence>
<dbReference type="PANTHER" id="PTHR31001">
    <property type="entry name" value="UNCHARACTERIZED TRANSCRIPTIONAL REGULATORY PROTEIN"/>
    <property type="match status" value="1"/>
</dbReference>
<evidence type="ECO:0000259" key="9">
    <source>
        <dbReference type="SMART" id="SM00906"/>
    </source>
</evidence>
<evidence type="ECO:0000256" key="5">
    <source>
        <dbReference type="ARBA" id="ARBA00023163"/>
    </source>
</evidence>
<comment type="subcellular location">
    <subcellularLocation>
        <location evidence="1">Nucleus</location>
    </subcellularLocation>
</comment>
<evidence type="ECO:0000256" key="3">
    <source>
        <dbReference type="ARBA" id="ARBA00023015"/>
    </source>
</evidence>
<dbReference type="STRING" id="1429867.A0A0G4P0P7"/>
<keyword evidence="3" id="KW-0805">Transcription regulation</keyword>
<dbReference type="SMART" id="SM00906">
    <property type="entry name" value="Fungal_trans"/>
    <property type="match status" value="1"/>
</dbReference>
<dbReference type="GO" id="GO:0003677">
    <property type="term" value="F:DNA binding"/>
    <property type="evidence" value="ECO:0007669"/>
    <property type="project" value="UniProtKB-KW"/>
</dbReference>
<dbReference type="Gene3D" id="4.10.240.10">
    <property type="entry name" value="Zn(2)-C6 fungal-type DNA-binding domain"/>
    <property type="match status" value="1"/>
</dbReference>
<dbReference type="Pfam" id="PF04082">
    <property type="entry name" value="Fungal_trans"/>
    <property type="match status" value="1"/>
</dbReference>
<dbReference type="PANTHER" id="PTHR31001:SF49">
    <property type="entry name" value="ZN(II)2CYS6 TRANSCRIPTION FACTOR (EUROFUNG)"/>
    <property type="match status" value="1"/>
</dbReference>
<dbReference type="Proteomes" id="UP000053732">
    <property type="component" value="Unassembled WGS sequence"/>
</dbReference>
<keyword evidence="11" id="KW-1185">Reference proteome</keyword>
<feature type="region of interest" description="Disordered" evidence="7">
    <location>
        <begin position="673"/>
        <end position="719"/>
    </location>
</feature>
<dbReference type="InterPro" id="IPR036864">
    <property type="entry name" value="Zn2-C6_fun-type_DNA-bd_sf"/>
</dbReference>
<dbReference type="SMART" id="SM00066">
    <property type="entry name" value="GAL4"/>
    <property type="match status" value="1"/>
</dbReference>